<dbReference type="Proteomes" id="UP000828390">
    <property type="component" value="Unassembled WGS sequence"/>
</dbReference>
<accession>A0A9D4J7L5</accession>
<evidence type="ECO:0000313" key="2">
    <source>
        <dbReference type="Proteomes" id="UP000828390"/>
    </source>
</evidence>
<organism evidence="1 2">
    <name type="scientific">Dreissena polymorpha</name>
    <name type="common">Zebra mussel</name>
    <name type="synonym">Mytilus polymorpha</name>
    <dbReference type="NCBI Taxonomy" id="45954"/>
    <lineage>
        <taxon>Eukaryota</taxon>
        <taxon>Metazoa</taxon>
        <taxon>Spiralia</taxon>
        <taxon>Lophotrochozoa</taxon>
        <taxon>Mollusca</taxon>
        <taxon>Bivalvia</taxon>
        <taxon>Autobranchia</taxon>
        <taxon>Heteroconchia</taxon>
        <taxon>Euheterodonta</taxon>
        <taxon>Imparidentia</taxon>
        <taxon>Neoheterodontei</taxon>
        <taxon>Myida</taxon>
        <taxon>Dreissenoidea</taxon>
        <taxon>Dreissenidae</taxon>
        <taxon>Dreissena</taxon>
    </lineage>
</organism>
<evidence type="ECO:0000313" key="1">
    <source>
        <dbReference type="EMBL" id="KAH3798513.1"/>
    </source>
</evidence>
<sequence length="57" mass="6354">MHSSQGCLSVDSYKFANIVFYKDYPAVHDRSRSLTVQLKSLPKDSTEDEVTTCNLGA</sequence>
<reference evidence="1" key="1">
    <citation type="journal article" date="2019" name="bioRxiv">
        <title>The Genome of the Zebra Mussel, Dreissena polymorpha: A Resource for Invasive Species Research.</title>
        <authorList>
            <person name="McCartney M.A."/>
            <person name="Auch B."/>
            <person name="Kono T."/>
            <person name="Mallez S."/>
            <person name="Zhang Y."/>
            <person name="Obille A."/>
            <person name="Becker A."/>
            <person name="Abrahante J.E."/>
            <person name="Garbe J."/>
            <person name="Badalamenti J.P."/>
            <person name="Herman A."/>
            <person name="Mangelson H."/>
            <person name="Liachko I."/>
            <person name="Sullivan S."/>
            <person name="Sone E.D."/>
            <person name="Koren S."/>
            <person name="Silverstein K.A.T."/>
            <person name="Beckman K.B."/>
            <person name="Gohl D.M."/>
        </authorList>
    </citation>
    <scope>NUCLEOTIDE SEQUENCE</scope>
    <source>
        <strain evidence="1">Duluth1</strain>
        <tissue evidence="1">Whole animal</tissue>
    </source>
</reference>
<dbReference type="AlphaFoldDB" id="A0A9D4J7L5"/>
<name>A0A9D4J7L5_DREPO</name>
<gene>
    <name evidence="1" type="ORF">DPMN_152113</name>
</gene>
<comment type="caution">
    <text evidence="1">The sequence shown here is derived from an EMBL/GenBank/DDBJ whole genome shotgun (WGS) entry which is preliminary data.</text>
</comment>
<dbReference type="EMBL" id="JAIWYP010000007">
    <property type="protein sequence ID" value="KAH3798513.1"/>
    <property type="molecule type" value="Genomic_DNA"/>
</dbReference>
<keyword evidence="2" id="KW-1185">Reference proteome</keyword>
<reference evidence="1" key="2">
    <citation type="submission" date="2020-11" db="EMBL/GenBank/DDBJ databases">
        <authorList>
            <person name="McCartney M.A."/>
            <person name="Auch B."/>
            <person name="Kono T."/>
            <person name="Mallez S."/>
            <person name="Becker A."/>
            <person name="Gohl D.M."/>
            <person name="Silverstein K.A.T."/>
            <person name="Koren S."/>
            <person name="Bechman K.B."/>
            <person name="Herman A."/>
            <person name="Abrahante J.E."/>
            <person name="Garbe J."/>
        </authorList>
    </citation>
    <scope>NUCLEOTIDE SEQUENCE</scope>
    <source>
        <strain evidence="1">Duluth1</strain>
        <tissue evidence="1">Whole animal</tissue>
    </source>
</reference>
<proteinExistence type="predicted"/>
<protein>
    <submittedName>
        <fullName evidence="1">Uncharacterized protein</fullName>
    </submittedName>
</protein>